<keyword evidence="3" id="KW-1185">Reference proteome</keyword>
<proteinExistence type="predicted"/>
<organism evidence="2 3">
    <name type="scientific">Tepidibacillus decaturensis</name>
    <dbReference type="NCBI Taxonomy" id="1413211"/>
    <lineage>
        <taxon>Bacteria</taxon>
        <taxon>Bacillati</taxon>
        <taxon>Bacillota</taxon>
        <taxon>Bacilli</taxon>
        <taxon>Bacillales</taxon>
        <taxon>Bacillaceae</taxon>
        <taxon>Tepidibacillus</taxon>
    </lineage>
</organism>
<evidence type="ECO:0000313" key="2">
    <source>
        <dbReference type="EMBL" id="KXG43622.1"/>
    </source>
</evidence>
<dbReference type="Pfam" id="PF09577">
    <property type="entry name" value="Spore_YpjB"/>
    <property type="match status" value="1"/>
</dbReference>
<keyword evidence="1" id="KW-0812">Transmembrane</keyword>
<name>A0A135L3P7_9BACI</name>
<evidence type="ECO:0000256" key="1">
    <source>
        <dbReference type="SAM" id="Phobius"/>
    </source>
</evidence>
<gene>
    <name evidence="2" type="ORF">U473_06035</name>
</gene>
<dbReference type="Proteomes" id="UP000070352">
    <property type="component" value="Unassembled WGS sequence"/>
</dbReference>
<dbReference type="InterPro" id="IPR014231">
    <property type="entry name" value="Spore_YpjB"/>
</dbReference>
<accession>A0A135L3P7</accession>
<feature type="transmembrane region" description="Helical" evidence="1">
    <location>
        <begin position="232"/>
        <end position="252"/>
    </location>
</feature>
<keyword evidence="1" id="KW-1133">Transmembrane helix</keyword>
<comment type="caution">
    <text evidence="2">The sequence shown here is derived from an EMBL/GenBank/DDBJ whole genome shotgun (WGS) entry which is preliminary data.</text>
</comment>
<dbReference type="EMBL" id="LSKU01000001">
    <property type="protein sequence ID" value="KXG43622.1"/>
    <property type="molecule type" value="Genomic_DNA"/>
</dbReference>
<dbReference type="AlphaFoldDB" id="A0A135L3P7"/>
<evidence type="ECO:0008006" key="4">
    <source>
        <dbReference type="Google" id="ProtNLM"/>
    </source>
</evidence>
<dbReference type="RefSeq" id="WP_068724351.1">
    <property type="nucleotide sequence ID" value="NZ_LSKU01000001.1"/>
</dbReference>
<dbReference type="STRING" id="1413211.U473_06035"/>
<sequence>MFNKNYVVMVIAIIFFFFQLYIPFVHASETEESKLQELQRLSQIFYEKVKIKEYAAAKGELVKLSLLFPTISYKGLTTTEGIEAISAVIIHSKKELAAISPNEKSILYSATQLYLAIDALTHPLQPYWHRYYPVINKDLNTIEQKIKTKDAKQIEVAYTHFQNDYLLIRPAIIVVKPPYVVERTDSLIKALVSQQVDQNKEILLNQLRTNINQLFYGDGKETWVNYIGENTIWKTSVGMGITIFIALSYVIWRKFKGVRYST</sequence>
<keyword evidence="1" id="KW-0472">Membrane</keyword>
<reference evidence="2 3" key="1">
    <citation type="submission" date="2016-02" db="EMBL/GenBank/DDBJ databases">
        <title>Draft Genome for Tepidibacillus decaturensis nov. sp. Strain Z9, an Anaerobic, Moderately Thermophilic and Heterotrophic Bacterium from Deep Subsurface of the Illinois Basin, USA.</title>
        <authorList>
            <person name="Dong Y."/>
            <person name="Chang J.Y."/>
            <person name="Sanford R."/>
            <person name="Fouke B.W."/>
        </authorList>
    </citation>
    <scope>NUCLEOTIDE SEQUENCE [LARGE SCALE GENOMIC DNA]</scope>
    <source>
        <strain evidence="2 3">Z9</strain>
    </source>
</reference>
<evidence type="ECO:0000313" key="3">
    <source>
        <dbReference type="Proteomes" id="UP000070352"/>
    </source>
</evidence>
<protein>
    <recommendedName>
        <fullName evidence="4">Sporulation protein YpjB</fullName>
    </recommendedName>
</protein>
<dbReference type="OrthoDB" id="2988195at2"/>